<feature type="region of interest" description="Disordered" evidence="1">
    <location>
        <begin position="206"/>
        <end position="243"/>
    </location>
</feature>
<feature type="compositionally biased region" description="Low complexity" evidence="1">
    <location>
        <begin position="336"/>
        <end position="348"/>
    </location>
</feature>
<dbReference type="Proteomes" id="UP001187682">
    <property type="component" value="Unassembled WGS sequence"/>
</dbReference>
<feature type="compositionally biased region" description="Pro residues" evidence="1">
    <location>
        <begin position="1"/>
        <end position="12"/>
    </location>
</feature>
<name>A0AAE8MQM1_9PEZI</name>
<sequence length="671" mass="72967">MDPVHDAPPPPYSETDIYSQPGNNAPSVASSNARRGDDNVSSSTENIIYTPPLTPTTAPGVTWEPAPAAAAFFDSRPATTATPPERLEHTIVISEEVRPQDLASQPGFAARDVTEQDWKTFINFLLPDHVARSNHAVADRKLRAESSAGSTGGDAEAQLGSLRSDDGAQPQPMPRREEMERTVEEWNTFFFAPRGIKIRLSPDTETRRMPGAWDQSFDNHAGNANEDPASSNAGPSARGPQAQTVWGMGGIRVTQDGISFGNALAADRFGIRLGQFTADQSGISYGGRTLFANPQHNPMARGLEGHHGPAWPPQPAPPAPRGRHAHEADGNHQRSSSKSSSSDSSSDSDSSDGEGVGDLLDFDELFGHDQLAGAQFDVCSATLHRWLNSPQQHITKADVRELKREVRAARSHNNALSSAERKEYKAGLKSLLKEMKGLVKQQKQERKQVKRQEKQRRRAEKRERKQQNREMRRARKEQGRRGGFPPVPSMPPMPSMPSMPPVPPQPPAPPMPHAGLCNPLGRGGHPGHGMFSPWGGGCGNRDGPFGGRGRGRGRGRGAYQGPLGFFPSPEVPGGWPTGHSHHRSHYESYTSAIKKLEDRISERTATLSRLENDMASRASGGGGWSARRAEGRKHGLEKEIEALQNSMEGLQVRADEEYAKMVAAEEDGARG</sequence>
<feature type="compositionally biased region" description="Pro residues" evidence="1">
    <location>
        <begin position="310"/>
        <end position="320"/>
    </location>
</feature>
<evidence type="ECO:0000313" key="2">
    <source>
        <dbReference type="EMBL" id="SPN97538.1"/>
    </source>
</evidence>
<evidence type="ECO:0000256" key="1">
    <source>
        <dbReference type="SAM" id="MobiDB-lite"/>
    </source>
</evidence>
<comment type="caution">
    <text evidence="2">The sequence shown here is derived from an EMBL/GenBank/DDBJ whole genome shotgun (WGS) entry which is preliminary data.</text>
</comment>
<feature type="region of interest" description="Disordered" evidence="1">
    <location>
        <begin position="294"/>
        <end position="356"/>
    </location>
</feature>
<accession>A0AAE8MQM1</accession>
<feature type="compositionally biased region" description="Basic and acidic residues" evidence="1">
    <location>
        <begin position="460"/>
        <end position="480"/>
    </location>
</feature>
<feature type="region of interest" description="Disordered" evidence="1">
    <location>
        <begin position="1"/>
        <end position="62"/>
    </location>
</feature>
<organism evidence="2 3">
    <name type="scientific">Cephalotrichum gorgonifer</name>
    <dbReference type="NCBI Taxonomy" id="2041049"/>
    <lineage>
        <taxon>Eukaryota</taxon>
        <taxon>Fungi</taxon>
        <taxon>Dikarya</taxon>
        <taxon>Ascomycota</taxon>
        <taxon>Pezizomycotina</taxon>
        <taxon>Sordariomycetes</taxon>
        <taxon>Hypocreomycetidae</taxon>
        <taxon>Microascales</taxon>
        <taxon>Microascaceae</taxon>
        <taxon>Cephalotrichum</taxon>
    </lineage>
</organism>
<gene>
    <name evidence="2" type="ORF">DNG_01049</name>
</gene>
<dbReference type="AlphaFoldDB" id="A0AAE8MQM1"/>
<protein>
    <submittedName>
        <fullName evidence="2">Uncharacterized protein</fullName>
    </submittedName>
</protein>
<feature type="region of interest" description="Disordered" evidence="1">
    <location>
        <begin position="438"/>
        <end position="511"/>
    </location>
</feature>
<evidence type="ECO:0000313" key="3">
    <source>
        <dbReference type="Proteomes" id="UP001187682"/>
    </source>
</evidence>
<dbReference type="EMBL" id="ONZQ02000001">
    <property type="protein sequence ID" value="SPN97538.1"/>
    <property type="molecule type" value="Genomic_DNA"/>
</dbReference>
<feature type="compositionally biased region" description="Pro residues" evidence="1">
    <location>
        <begin position="485"/>
        <end position="511"/>
    </location>
</feature>
<reference evidence="2" key="1">
    <citation type="submission" date="2018-03" db="EMBL/GenBank/DDBJ databases">
        <authorList>
            <person name="Guldener U."/>
        </authorList>
    </citation>
    <scope>NUCLEOTIDE SEQUENCE</scope>
</reference>
<feature type="region of interest" description="Disordered" evidence="1">
    <location>
        <begin position="610"/>
        <end position="632"/>
    </location>
</feature>
<proteinExistence type="predicted"/>
<feature type="compositionally biased region" description="Basic and acidic residues" evidence="1">
    <location>
        <begin position="438"/>
        <end position="452"/>
    </location>
</feature>
<keyword evidence="3" id="KW-1185">Reference proteome</keyword>
<feature type="region of interest" description="Disordered" evidence="1">
    <location>
        <begin position="142"/>
        <end position="178"/>
    </location>
</feature>
<feature type="compositionally biased region" description="Polar residues" evidence="1">
    <location>
        <begin position="16"/>
        <end position="47"/>
    </location>
</feature>